<dbReference type="Proteomes" id="UP000253741">
    <property type="component" value="Unassembled WGS sequence"/>
</dbReference>
<evidence type="ECO:0000313" key="3">
    <source>
        <dbReference type="Proteomes" id="UP000253741"/>
    </source>
</evidence>
<feature type="region of interest" description="Disordered" evidence="1">
    <location>
        <begin position="48"/>
        <end position="68"/>
    </location>
</feature>
<keyword evidence="3" id="KW-1185">Reference proteome</keyword>
<proteinExistence type="predicted"/>
<comment type="caution">
    <text evidence="2">The sequence shown here is derived from an EMBL/GenBank/DDBJ whole genome shotgun (WGS) entry which is preliminary data.</text>
</comment>
<evidence type="ECO:0000313" key="2">
    <source>
        <dbReference type="EMBL" id="RDG31559.1"/>
    </source>
</evidence>
<gene>
    <name evidence="2" type="ORF">DVH02_33315</name>
</gene>
<accession>A0A370ATV4</accession>
<dbReference type="OrthoDB" id="5194954at2"/>
<sequence>MTRAEFADVRGALLQLRGSLESLRIAEGDSPYVRRLMNDLDRFQLDMEDVSGAGPGGGSPGGPRSVVRQGVPGAREVVRIADGPEHHVPWHEADDEGIGGHRR</sequence>
<feature type="region of interest" description="Disordered" evidence="1">
    <location>
        <begin position="82"/>
        <end position="103"/>
    </location>
</feature>
<dbReference type="EMBL" id="QQNA01000393">
    <property type="protein sequence ID" value="RDG31559.1"/>
    <property type="molecule type" value="Genomic_DNA"/>
</dbReference>
<reference evidence="2 3" key="1">
    <citation type="submission" date="2018-07" db="EMBL/GenBank/DDBJ databases">
        <title>Streptomyces species from bats.</title>
        <authorList>
            <person name="Dunlap C."/>
        </authorList>
    </citation>
    <scope>NUCLEOTIDE SEQUENCE [LARGE SCALE GENOMIC DNA]</scope>
    <source>
        <strain evidence="2 3">AC230</strain>
    </source>
</reference>
<dbReference type="RefSeq" id="WP_114627576.1">
    <property type="nucleotide sequence ID" value="NZ_QQNA01000393.1"/>
</dbReference>
<evidence type="ECO:0000256" key="1">
    <source>
        <dbReference type="SAM" id="MobiDB-lite"/>
    </source>
</evidence>
<protein>
    <submittedName>
        <fullName evidence="2">Uncharacterized protein</fullName>
    </submittedName>
</protein>
<dbReference type="AlphaFoldDB" id="A0A370ATV4"/>
<organism evidence="2 3">
    <name type="scientific">Streptomyces corynorhini</name>
    <dbReference type="NCBI Taxonomy" id="2282652"/>
    <lineage>
        <taxon>Bacteria</taxon>
        <taxon>Bacillati</taxon>
        <taxon>Actinomycetota</taxon>
        <taxon>Actinomycetes</taxon>
        <taxon>Kitasatosporales</taxon>
        <taxon>Streptomycetaceae</taxon>
        <taxon>Streptomyces</taxon>
    </lineage>
</organism>
<name>A0A370ATV4_9ACTN</name>
<feature type="compositionally biased region" description="Basic and acidic residues" evidence="1">
    <location>
        <begin position="82"/>
        <end position="92"/>
    </location>
</feature>